<dbReference type="PANTHER" id="PTHR36444:SF2">
    <property type="entry name" value="TRANSCRIPTIONAL REGULATOR PROTEIN YOBU-RELATED"/>
    <property type="match status" value="1"/>
</dbReference>
<dbReference type="InterPro" id="IPR053182">
    <property type="entry name" value="YobU-like_regulator"/>
</dbReference>
<dbReference type="Pfam" id="PF14526">
    <property type="entry name" value="Cass2"/>
    <property type="match status" value="1"/>
</dbReference>
<feature type="domain" description="AraC effector-binding" evidence="1">
    <location>
        <begin position="1"/>
        <end position="100"/>
    </location>
</feature>
<dbReference type="PANTHER" id="PTHR36444">
    <property type="entry name" value="TRANSCRIPTIONAL REGULATOR PROTEIN YOBU-RELATED"/>
    <property type="match status" value="1"/>
</dbReference>
<feature type="non-terminal residue" evidence="2">
    <location>
        <position position="1"/>
    </location>
</feature>
<evidence type="ECO:0000259" key="1">
    <source>
        <dbReference type="SMART" id="SM00871"/>
    </source>
</evidence>
<evidence type="ECO:0000313" key="2">
    <source>
        <dbReference type="EMBL" id="KKL10041.1"/>
    </source>
</evidence>
<dbReference type="InterPro" id="IPR011256">
    <property type="entry name" value="Reg_factor_effector_dom_sf"/>
</dbReference>
<name>A0A0F9CWI9_9ZZZZ</name>
<gene>
    <name evidence="2" type="ORF">LCGC14_2559820</name>
</gene>
<protein>
    <recommendedName>
        <fullName evidence="1">AraC effector-binding domain-containing protein</fullName>
    </recommendedName>
</protein>
<comment type="caution">
    <text evidence="2">The sequence shown here is derived from an EMBL/GenBank/DDBJ whole genome shotgun (WGS) entry which is preliminary data.</text>
</comment>
<proteinExistence type="predicted"/>
<accession>A0A0F9CWI9</accession>
<dbReference type="SUPFAM" id="SSF55136">
    <property type="entry name" value="Probable bacterial effector-binding domain"/>
    <property type="match status" value="1"/>
</dbReference>
<dbReference type="Gene3D" id="3.20.80.10">
    <property type="entry name" value="Regulatory factor, effector binding domain"/>
    <property type="match status" value="1"/>
</dbReference>
<dbReference type="AlphaFoldDB" id="A0A0F9CWI9"/>
<reference evidence="2" key="1">
    <citation type="journal article" date="2015" name="Nature">
        <title>Complex archaea that bridge the gap between prokaryotes and eukaryotes.</title>
        <authorList>
            <person name="Spang A."/>
            <person name="Saw J.H."/>
            <person name="Jorgensen S.L."/>
            <person name="Zaremba-Niedzwiedzka K."/>
            <person name="Martijn J."/>
            <person name="Lind A.E."/>
            <person name="van Eijk R."/>
            <person name="Schleper C."/>
            <person name="Guy L."/>
            <person name="Ettema T.J."/>
        </authorList>
    </citation>
    <scope>NUCLEOTIDE SEQUENCE</scope>
</reference>
<dbReference type="SMART" id="SM00871">
    <property type="entry name" value="AraC_E_bind"/>
    <property type="match status" value="1"/>
</dbReference>
<sequence length="102" mass="12016">SKELVEKGENRYIVCNEVSQVEEVPEGMITETFPAQKYAVFTHIGKLNNLGETIRYINGEWLPNNSTYERVPYGIEFEYYDQRFRLNSDDSELDLYIPIQEK</sequence>
<dbReference type="InterPro" id="IPR029441">
    <property type="entry name" value="Cass2"/>
</dbReference>
<organism evidence="2">
    <name type="scientific">marine sediment metagenome</name>
    <dbReference type="NCBI Taxonomy" id="412755"/>
    <lineage>
        <taxon>unclassified sequences</taxon>
        <taxon>metagenomes</taxon>
        <taxon>ecological metagenomes</taxon>
    </lineage>
</organism>
<dbReference type="EMBL" id="LAZR01042225">
    <property type="protein sequence ID" value="KKL10041.1"/>
    <property type="molecule type" value="Genomic_DNA"/>
</dbReference>
<dbReference type="InterPro" id="IPR010499">
    <property type="entry name" value="AraC_E-bd"/>
</dbReference>